<dbReference type="PANTHER" id="PTHR12691:SF10">
    <property type="entry name" value="MEDIATOR OF RNA POLYMERASE II TRANSCRIPTION SUBUNIT 23"/>
    <property type="match status" value="1"/>
</dbReference>
<keyword evidence="4" id="KW-0805">Transcription regulation</keyword>
<dbReference type="PANTHER" id="PTHR12691">
    <property type="entry name" value="MEDIATOR OF RNA POLYMERASE II TRANSCRIPTION SUBUNIT 23"/>
    <property type="match status" value="1"/>
</dbReference>
<evidence type="ECO:0000313" key="9">
    <source>
        <dbReference type="Proteomes" id="UP000269396"/>
    </source>
</evidence>
<evidence type="ECO:0000256" key="1">
    <source>
        <dbReference type="ARBA" id="ARBA00004123"/>
    </source>
</evidence>
<gene>
    <name evidence="8" type="ORF">SMTD_LOCUS16139</name>
</gene>
<protein>
    <recommendedName>
        <fullName evidence="3">Mediator of RNA polymerase II transcription subunit 23</fullName>
    </recommendedName>
    <alternativeName>
        <fullName evidence="7">Mediator complex subunit 23</fullName>
    </alternativeName>
</protein>
<dbReference type="AlphaFoldDB" id="A0A183PP51"/>
<organism evidence="8 9">
    <name type="scientific">Schistosoma mattheei</name>
    <dbReference type="NCBI Taxonomy" id="31246"/>
    <lineage>
        <taxon>Eukaryota</taxon>
        <taxon>Metazoa</taxon>
        <taxon>Spiralia</taxon>
        <taxon>Lophotrochozoa</taxon>
        <taxon>Platyhelminthes</taxon>
        <taxon>Trematoda</taxon>
        <taxon>Digenea</taxon>
        <taxon>Strigeidida</taxon>
        <taxon>Schistosomatoidea</taxon>
        <taxon>Schistosomatidae</taxon>
        <taxon>Schistosoma</taxon>
    </lineage>
</organism>
<proteinExistence type="inferred from homology"/>
<dbReference type="GO" id="GO:0005667">
    <property type="term" value="C:transcription regulator complex"/>
    <property type="evidence" value="ECO:0007669"/>
    <property type="project" value="TreeGrafter"/>
</dbReference>
<reference evidence="8 9" key="1">
    <citation type="submission" date="2018-11" db="EMBL/GenBank/DDBJ databases">
        <authorList>
            <consortium name="Pathogen Informatics"/>
        </authorList>
    </citation>
    <scope>NUCLEOTIDE SEQUENCE [LARGE SCALE GENOMIC DNA]</scope>
    <source>
        <strain>Denwood</strain>
        <strain evidence="9">Zambia</strain>
    </source>
</reference>
<comment type="subcellular location">
    <subcellularLocation>
        <location evidence="1">Nucleus</location>
    </subcellularLocation>
</comment>
<evidence type="ECO:0000256" key="3">
    <source>
        <dbReference type="ARBA" id="ARBA00019696"/>
    </source>
</evidence>
<dbReference type="EMBL" id="UZAL01036780">
    <property type="protein sequence ID" value="VDP70500.1"/>
    <property type="molecule type" value="Genomic_DNA"/>
</dbReference>
<dbReference type="GO" id="GO:0006357">
    <property type="term" value="P:regulation of transcription by RNA polymerase II"/>
    <property type="evidence" value="ECO:0007669"/>
    <property type="project" value="TreeGrafter"/>
</dbReference>
<dbReference type="Pfam" id="PF11573">
    <property type="entry name" value="Med23"/>
    <property type="match status" value="1"/>
</dbReference>
<dbReference type="Proteomes" id="UP000269396">
    <property type="component" value="Unassembled WGS sequence"/>
</dbReference>
<sequence>MSRTSLAEAVYAWPCNQRHGIYGHSAAWRIWNYEESVCIQTAGLYAASIELMSNFMLPNELTSVVSDFLTNWLVVLGKHLKTDKKKDLESTRDITTCTSVYRFPLFKFCVTLFNDPILCDTTPESNPTDPENMFTCISDVKFTNDHNTNTKWRRSSRALRHRKLLDVNLTSVDNVTLTSEGASFKDGNTSLLKPPKVALHFFKKYLPLDQKTDSDLVDTLSNGGCSVIEIPHQSAEANQTLKNNFNNSDFSSDVTEYLIKANLWHSIWAHANTSHLASLPGIFSDLILPELHTEAQLLMAFYLVAPLMGSLHSERPAKLVDLTAELYRAVWKVDTILAKSNYQKSSDSEISMDISNSKQLGEHLPSETGIPLVHVDTIADLLYHIKYMYVGNGVLDQVRPLLPQLRPSLRKRLKFILPQDSSISQQQQNQNDSHPIFEGRVYRASIKPPLCNGDF</sequence>
<dbReference type="InterPro" id="IPR021629">
    <property type="entry name" value="Mediator_Med23"/>
</dbReference>
<keyword evidence="9" id="KW-1185">Reference proteome</keyword>
<comment type="similarity">
    <text evidence="2">Belongs to the Mediator complex subunit 23 family.</text>
</comment>
<evidence type="ECO:0000313" key="8">
    <source>
        <dbReference type="EMBL" id="VDP70500.1"/>
    </source>
</evidence>
<evidence type="ECO:0000256" key="6">
    <source>
        <dbReference type="ARBA" id="ARBA00023242"/>
    </source>
</evidence>
<evidence type="ECO:0000256" key="7">
    <source>
        <dbReference type="ARBA" id="ARBA00031961"/>
    </source>
</evidence>
<keyword evidence="5" id="KW-0804">Transcription</keyword>
<evidence type="ECO:0000256" key="4">
    <source>
        <dbReference type="ARBA" id="ARBA00023015"/>
    </source>
</evidence>
<dbReference type="STRING" id="31246.A0A183PP51"/>
<evidence type="ECO:0000256" key="5">
    <source>
        <dbReference type="ARBA" id="ARBA00023163"/>
    </source>
</evidence>
<dbReference type="GO" id="GO:0016592">
    <property type="term" value="C:mediator complex"/>
    <property type="evidence" value="ECO:0007669"/>
    <property type="project" value="TreeGrafter"/>
</dbReference>
<keyword evidence="6" id="KW-0539">Nucleus</keyword>
<accession>A0A183PP51</accession>
<name>A0A183PP51_9TREM</name>
<dbReference type="GO" id="GO:0010628">
    <property type="term" value="P:positive regulation of gene expression"/>
    <property type="evidence" value="ECO:0007669"/>
    <property type="project" value="TreeGrafter"/>
</dbReference>
<evidence type="ECO:0000256" key="2">
    <source>
        <dbReference type="ARBA" id="ARBA00010222"/>
    </source>
</evidence>